<comment type="similarity">
    <text evidence="1">Belongs to the Skp family.</text>
</comment>
<feature type="chain" id="PRO_5020955183" evidence="4">
    <location>
        <begin position="22"/>
        <end position="197"/>
    </location>
</feature>
<evidence type="ECO:0000256" key="4">
    <source>
        <dbReference type="SAM" id="SignalP"/>
    </source>
</evidence>
<keyword evidence="6" id="KW-1185">Reference proteome</keyword>
<dbReference type="GO" id="GO:0005829">
    <property type="term" value="C:cytosol"/>
    <property type="evidence" value="ECO:0007669"/>
    <property type="project" value="TreeGrafter"/>
</dbReference>
<proteinExistence type="inferred from homology"/>
<evidence type="ECO:0000256" key="2">
    <source>
        <dbReference type="ARBA" id="ARBA00022729"/>
    </source>
</evidence>
<dbReference type="AlphaFoldDB" id="A0A4R2N2W2"/>
<accession>A0A4R2N2W2</accession>
<evidence type="ECO:0000313" key="6">
    <source>
        <dbReference type="Proteomes" id="UP000294841"/>
    </source>
</evidence>
<dbReference type="Pfam" id="PF03938">
    <property type="entry name" value="OmpH"/>
    <property type="match status" value="1"/>
</dbReference>
<name>A0A4R2N2W2_9PAST</name>
<gene>
    <name evidence="5" type="ORF">EV697_101310</name>
</gene>
<feature type="signal peptide" evidence="4">
    <location>
        <begin position="1"/>
        <end position="21"/>
    </location>
</feature>
<dbReference type="OrthoDB" id="5689656at2"/>
<dbReference type="InterPro" id="IPR005632">
    <property type="entry name" value="Chaperone_Skp"/>
</dbReference>
<dbReference type="Gene3D" id="3.30.910.20">
    <property type="entry name" value="Skp domain"/>
    <property type="match status" value="2"/>
</dbReference>
<dbReference type="PANTHER" id="PTHR35089:SF1">
    <property type="entry name" value="CHAPERONE PROTEIN SKP"/>
    <property type="match status" value="1"/>
</dbReference>
<keyword evidence="2 4" id="KW-0732">Signal</keyword>
<dbReference type="GO" id="GO:0050821">
    <property type="term" value="P:protein stabilization"/>
    <property type="evidence" value="ECO:0007669"/>
    <property type="project" value="TreeGrafter"/>
</dbReference>
<dbReference type="RefSeq" id="WP_132021839.1">
    <property type="nucleotide sequence ID" value="NZ_CP016605.1"/>
</dbReference>
<evidence type="ECO:0000256" key="3">
    <source>
        <dbReference type="SAM" id="Coils"/>
    </source>
</evidence>
<sequence length="197" mass="22106">MNKIVQLATLSLALSSSIAMAEENIAFINVDYLYVNHPARMVELKKLDAEFKEPADKLKAEEKKLADKKDALEKEIEDKVKKLEKEAPKLRSADIKKRQDEITKLAEKSDAEFKKLVSEHQKNVADFQAQGQKRENEINQKLLADIQSATNSIAKAKNYTIVLDGKTAIYAIEGKDITEDVLKAIPEPKTAEKPATK</sequence>
<dbReference type="SUPFAM" id="SSF111384">
    <property type="entry name" value="OmpH-like"/>
    <property type="match status" value="1"/>
</dbReference>
<evidence type="ECO:0000313" key="5">
    <source>
        <dbReference type="EMBL" id="TCP14177.1"/>
    </source>
</evidence>
<dbReference type="InterPro" id="IPR024930">
    <property type="entry name" value="Skp_dom_sf"/>
</dbReference>
<protein>
    <submittedName>
        <fullName evidence="5">Periplasmic chaperone for outer membrane proteins Skp</fullName>
    </submittedName>
</protein>
<comment type="caution">
    <text evidence="5">The sequence shown here is derived from an EMBL/GenBank/DDBJ whole genome shotgun (WGS) entry which is preliminary data.</text>
</comment>
<dbReference type="GO" id="GO:0051082">
    <property type="term" value="F:unfolded protein binding"/>
    <property type="evidence" value="ECO:0007669"/>
    <property type="project" value="InterPro"/>
</dbReference>
<organism evidence="5 6">
    <name type="scientific">Bisgaardia hudsonensis</name>
    <dbReference type="NCBI Taxonomy" id="109472"/>
    <lineage>
        <taxon>Bacteria</taxon>
        <taxon>Pseudomonadati</taxon>
        <taxon>Pseudomonadota</taxon>
        <taxon>Gammaproteobacteria</taxon>
        <taxon>Pasteurellales</taxon>
        <taxon>Pasteurellaceae</taxon>
        <taxon>Bisgaardia</taxon>
    </lineage>
</organism>
<feature type="coiled-coil region" evidence="3">
    <location>
        <begin position="55"/>
        <end position="93"/>
    </location>
</feature>
<reference evidence="5 6" key="1">
    <citation type="submission" date="2019-03" db="EMBL/GenBank/DDBJ databases">
        <title>Genomic Encyclopedia of Type Strains, Phase IV (KMG-IV): sequencing the most valuable type-strain genomes for metagenomic binning, comparative biology and taxonomic classification.</title>
        <authorList>
            <person name="Goeker M."/>
        </authorList>
    </citation>
    <scope>NUCLEOTIDE SEQUENCE [LARGE SCALE GENOMIC DNA]</scope>
    <source>
        <strain evidence="5 6">DSM 28231</strain>
    </source>
</reference>
<dbReference type="PANTHER" id="PTHR35089">
    <property type="entry name" value="CHAPERONE PROTEIN SKP"/>
    <property type="match status" value="1"/>
</dbReference>
<dbReference type="SMART" id="SM00935">
    <property type="entry name" value="OmpH"/>
    <property type="match status" value="1"/>
</dbReference>
<dbReference type="Proteomes" id="UP000294841">
    <property type="component" value="Unassembled WGS sequence"/>
</dbReference>
<keyword evidence="3" id="KW-0175">Coiled coil</keyword>
<evidence type="ECO:0000256" key="1">
    <source>
        <dbReference type="ARBA" id="ARBA00009091"/>
    </source>
</evidence>
<dbReference type="EMBL" id="SLXI01000001">
    <property type="protein sequence ID" value="TCP14177.1"/>
    <property type="molecule type" value="Genomic_DNA"/>
</dbReference>